<protein>
    <submittedName>
        <fullName evidence="3">Uncharacterized protein</fullName>
    </submittedName>
</protein>
<proteinExistence type="predicted"/>
<reference evidence="4 5" key="1">
    <citation type="journal article" date="2020" name="Nat. Food">
        <title>A phased Vanilla planifolia genome enables genetic improvement of flavour and production.</title>
        <authorList>
            <person name="Hasing T."/>
            <person name="Tang H."/>
            <person name="Brym M."/>
            <person name="Khazi F."/>
            <person name="Huang T."/>
            <person name="Chambers A.H."/>
        </authorList>
    </citation>
    <scope>NUCLEOTIDE SEQUENCE [LARGE SCALE GENOMIC DNA]</scope>
    <source>
        <tissue evidence="3">Leaf</tissue>
    </source>
</reference>
<dbReference type="EMBL" id="JADCNL010000004">
    <property type="protein sequence ID" value="KAG0484978.1"/>
    <property type="molecule type" value="Genomic_DNA"/>
</dbReference>
<evidence type="ECO:0000256" key="1">
    <source>
        <dbReference type="SAM" id="Phobius"/>
    </source>
</evidence>
<dbReference type="Proteomes" id="UP000636800">
    <property type="component" value="Unassembled WGS sequence"/>
</dbReference>
<dbReference type="Pfam" id="PF11282">
    <property type="entry name" value="DUF3082"/>
    <property type="match status" value="1"/>
</dbReference>
<dbReference type="PANTHER" id="PTHR36802:SF1">
    <property type="entry name" value="OS02G0815400 PROTEIN"/>
    <property type="match status" value="1"/>
</dbReference>
<gene>
    <name evidence="3" type="ORF">HPP92_008825</name>
    <name evidence="2" type="ORF">HPP92_009057</name>
</gene>
<dbReference type="EMBL" id="JADCNM010000004">
    <property type="protein sequence ID" value="KAG0486730.1"/>
    <property type="molecule type" value="Genomic_DNA"/>
</dbReference>
<keyword evidence="4" id="KW-1185">Reference proteome</keyword>
<dbReference type="Proteomes" id="UP000639772">
    <property type="component" value="Unassembled WGS sequence"/>
</dbReference>
<sequence length="166" mass="18234">MVKFMRQNNIAKAMIKVGKLLSKGPIVETEKKPNQEVRTFKFGELQVAVTPEKAFIGAVIAAAFGLLSWELSQGIQNIPDSSFQYANDNAVILAKSLRGALLVLGYSSTVLSAFVLVGLLLLGRQLSSESNSNEQLWQNIGKGSFLYPTSNNQEFPLGCRNQLHYL</sequence>
<dbReference type="InterPro" id="IPR021434">
    <property type="entry name" value="DUF3082"/>
</dbReference>
<name>A0A835V7K9_VANPL</name>
<keyword evidence="1" id="KW-1133">Transmembrane helix</keyword>
<dbReference type="OrthoDB" id="1923116at2759"/>
<dbReference type="GO" id="GO:0009507">
    <property type="term" value="C:chloroplast"/>
    <property type="evidence" value="ECO:0007669"/>
    <property type="project" value="TreeGrafter"/>
</dbReference>
<comment type="caution">
    <text evidence="3">The sequence shown here is derived from an EMBL/GenBank/DDBJ whole genome shotgun (WGS) entry which is preliminary data.</text>
</comment>
<keyword evidence="1" id="KW-0812">Transmembrane</keyword>
<dbReference type="AlphaFoldDB" id="A0A835V7K9"/>
<evidence type="ECO:0000313" key="3">
    <source>
        <dbReference type="EMBL" id="KAG0486730.1"/>
    </source>
</evidence>
<keyword evidence="1" id="KW-0472">Membrane</keyword>
<accession>A0A835V7K9</accession>
<evidence type="ECO:0000313" key="2">
    <source>
        <dbReference type="EMBL" id="KAG0484978.1"/>
    </source>
</evidence>
<evidence type="ECO:0000313" key="5">
    <source>
        <dbReference type="Proteomes" id="UP000639772"/>
    </source>
</evidence>
<organism evidence="3 5">
    <name type="scientific">Vanilla planifolia</name>
    <name type="common">Vanilla</name>
    <dbReference type="NCBI Taxonomy" id="51239"/>
    <lineage>
        <taxon>Eukaryota</taxon>
        <taxon>Viridiplantae</taxon>
        <taxon>Streptophyta</taxon>
        <taxon>Embryophyta</taxon>
        <taxon>Tracheophyta</taxon>
        <taxon>Spermatophyta</taxon>
        <taxon>Magnoliopsida</taxon>
        <taxon>Liliopsida</taxon>
        <taxon>Asparagales</taxon>
        <taxon>Orchidaceae</taxon>
        <taxon>Vanilloideae</taxon>
        <taxon>Vanilleae</taxon>
        <taxon>Vanilla</taxon>
    </lineage>
</organism>
<feature type="transmembrane region" description="Helical" evidence="1">
    <location>
        <begin position="100"/>
        <end position="122"/>
    </location>
</feature>
<dbReference type="PANTHER" id="PTHR36802">
    <property type="entry name" value="OS02G0815400 PROTEIN"/>
    <property type="match status" value="1"/>
</dbReference>
<evidence type="ECO:0000313" key="4">
    <source>
        <dbReference type="Proteomes" id="UP000636800"/>
    </source>
</evidence>